<reference evidence="2" key="2">
    <citation type="submission" date="2022-06" db="UniProtKB">
        <authorList>
            <consortium name="EnsemblMetazoa"/>
        </authorList>
    </citation>
    <scope>IDENTIFICATION</scope>
    <source>
        <strain evidence="2">DF5081</strain>
    </source>
</reference>
<dbReference type="Pfam" id="PF00583">
    <property type="entry name" value="Acetyltransf_1"/>
    <property type="match status" value="1"/>
</dbReference>
<dbReference type="InterPro" id="IPR016181">
    <property type="entry name" value="Acyl_CoA_acyltransferase"/>
</dbReference>
<feature type="domain" description="N-acetyltransferase" evidence="1">
    <location>
        <begin position="7"/>
        <end position="152"/>
    </location>
</feature>
<evidence type="ECO:0000313" key="3">
    <source>
        <dbReference type="Proteomes" id="UP000005237"/>
    </source>
</evidence>
<dbReference type="InterPro" id="IPR052729">
    <property type="entry name" value="Acyl/Acetyltrans_Enzymes"/>
</dbReference>
<dbReference type="PANTHER" id="PTHR47237">
    <property type="entry name" value="SLL0310 PROTEIN"/>
    <property type="match status" value="1"/>
</dbReference>
<keyword evidence="3" id="KW-1185">Reference proteome</keyword>
<organism evidence="2 3">
    <name type="scientific">Caenorhabditis japonica</name>
    <dbReference type="NCBI Taxonomy" id="281687"/>
    <lineage>
        <taxon>Eukaryota</taxon>
        <taxon>Metazoa</taxon>
        <taxon>Ecdysozoa</taxon>
        <taxon>Nematoda</taxon>
        <taxon>Chromadorea</taxon>
        <taxon>Rhabditida</taxon>
        <taxon>Rhabditina</taxon>
        <taxon>Rhabditomorpha</taxon>
        <taxon>Rhabditoidea</taxon>
        <taxon>Rhabditidae</taxon>
        <taxon>Peloderinae</taxon>
        <taxon>Caenorhabditis</taxon>
    </lineage>
</organism>
<dbReference type="PROSITE" id="PS51186">
    <property type="entry name" value="GNAT"/>
    <property type="match status" value="1"/>
</dbReference>
<dbReference type="SUPFAM" id="SSF55729">
    <property type="entry name" value="Acyl-CoA N-acyltransferases (Nat)"/>
    <property type="match status" value="2"/>
</dbReference>
<dbReference type="AlphaFoldDB" id="A0A8R1DLT5"/>
<protein>
    <submittedName>
        <fullName evidence="2">N-acetyltransferase domain-containing protein</fullName>
    </submittedName>
</protein>
<dbReference type="InterPro" id="IPR000182">
    <property type="entry name" value="GNAT_dom"/>
</dbReference>
<sequence length="314" mass="35709">MTATTFDIIENPAPSSHLWKNWKHLVDTEGWTSDDNSVTALTPSMSSTRSVFAVTKTPEQKFVGCIIWNEYDKISFMGFYLLAPEYRGKGVGSVIWDLALSRMPSDYVLGLRGVPSMVDKYRKKATPVVGAKLENYKMKVAEFYASMEKTPGHNNYKLVSDLTTEEWEKLVNYDRTVNGRNRREFLALYYKLDITLGVVLFDGSHNVIAHISAVHTSHKEDNIFKIAPLYADSQNIAMSALRVFSREMYEKHPDATVLFHILDIGSGTLLQSFFRSLEINPEVSGVTLFSREYPKKGDLSKVYIAHNNSCHYDY</sequence>
<dbReference type="Gene3D" id="3.40.630.30">
    <property type="match status" value="1"/>
</dbReference>
<dbReference type="EnsemblMetazoa" id="CJA06385.1">
    <property type="protein sequence ID" value="CJA06385.1"/>
    <property type="gene ID" value="WBGene00125589"/>
</dbReference>
<dbReference type="PANTHER" id="PTHR47237:SF1">
    <property type="entry name" value="SLL0310 PROTEIN"/>
    <property type="match status" value="1"/>
</dbReference>
<name>A0A8R1DLT5_CAEJA</name>
<proteinExistence type="predicted"/>
<reference evidence="3" key="1">
    <citation type="submission" date="2010-08" db="EMBL/GenBank/DDBJ databases">
        <authorList>
            <consortium name="Caenorhabditis japonica Sequencing Consortium"/>
            <person name="Wilson R.K."/>
        </authorList>
    </citation>
    <scope>NUCLEOTIDE SEQUENCE [LARGE SCALE GENOMIC DNA]</scope>
    <source>
        <strain evidence="3">DF5081</strain>
    </source>
</reference>
<dbReference type="CDD" id="cd04301">
    <property type="entry name" value="NAT_SF"/>
    <property type="match status" value="1"/>
</dbReference>
<evidence type="ECO:0000259" key="1">
    <source>
        <dbReference type="PROSITE" id="PS51186"/>
    </source>
</evidence>
<accession>A0A8R1DLT5</accession>
<dbReference type="GO" id="GO:0016747">
    <property type="term" value="F:acyltransferase activity, transferring groups other than amino-acyl groups"/>
    <property type="evidence" value="ECO:0007669"/>
    <property type="project" value="InterPro"/>
</dbReference>
<evidence type="ECO:0000313" key="2">
    <source>
        <dbReference type="EnsemblMetazoa" id="CJA06385.1"/>
    </source>
</evidence>
<dbReference type="Proteomes" id="UP000005237">
    <property type="component" value="Unassembled WGS sequence"/>
</dbReference>